<evidence type="ECO:0000256" key="3">
    <source>
        <dbReference type="ARBA" id="ARBA00005133"/>
    </source>
</evidence>
<dbReference type="SUPFAM" id="SSF51366">
    <property type="entry name" value="Ribulose-phoshate binding barrel"/>
    <property type="match status" value="1"/>
</dbReference>
<comment type="similarity">
    <text evidence="4">Belongs to the HisA/HisF family.</text>
</comment>
<evidence type="ECO:0000256" key="4">
    <source>
        <dbReference type="ARBA" id="ARBA00009667"/>
    </source>
</evidence>
<organism evidence="10">
    <name type="scientific">freshwater metagenome</name>
    <dbReference type="NCBI Taxonomy" id="449393"/>
    <lineage>
        <taxon>unclassified sequences</taxon>
        <taxon>metagenomes</taxon>
        <taxon>ecological metagenomes</taxon>
    </lineage>
</organism>
<keyword evidence="7" id="KW-0028">Amino-acid biosynthesis</keyword>
<gene>
    <name evidence="10" type="ORF">UFOPK4179_00080</name>
</gene>
<dbReference type="AlphaFoldDB" id="A0A6J6AEN9"/>
<comment type="pathway">
    <text evidence="3">Amino-acid biosynthesis; L-histidine biosynthesis; L-histidine from 5-phospho-alpha-D-ribose 1-diphosphate: step 4/9.</text>
</comment>
<dbReference type="InterPro" id="IPR011060">
    <property type="entry name" value="RibuloseP-bd_barrel"/>
</dbReference>
<dbReference type="InterPro" id="IPR044524">
    <property type="entry name" value="Isoase_HisA-like"/>
</dbReference>
<sequence length="236" mass="24143">MILYPAIDVFGGKVVRLRQGEYDDSTVYGVDPVAMALSFVDQGATWVHMVDLDAARSGEPVNREVIASVARAIAGRASLQVGGGVRTEADAVALADAGVTRVVMGSAAVADPALVRRVSEVVPVAVGLDHRNGVAATHGWTESSGVRVEELLSRFPTASAFVITDISRDGMLTGPDVEGLAHAVSLTSIPVVASGGVGTLSHIADLAAVAGLNGVIVGKALYESKFTVAEALAVLS</sequence>
<keyword evidence="6" id="KW-0963">Cytoplasm</keyword>
<dbReference type="GO" id="GO:0000162">
    <property type="term" value="P:L-tryptophan biosynthetic process"/>
    <property type="evidence" value="ECO:0007669"/>
    <property type="project" value="TreeGrafter"/>
</dbReference>
<dbReference type="EMBL" id="CAETWZ010000004">
    <property type="protein sequence ID" value="CAB4367299.1"/>
    <property type="molecule type" value="Genomic_DNA"/>
</dbReference>
<dbReference type="GO" id="GO:0003949">
    <property type="term" value="F:1-(5-phosphoribosyl)-5-[(5-phosphoribosylamino)methylideneamino]imidazole-4-carboxamide isomerase activity"/>
    <property type="evidence" value="ECO:0007669"/>
    <property type="project" value="UniProtKB-EC"/>
</dbReference>
<dbReference type="GO" id="GO:0000105">
    <property type="term" value="P:L-histidine biosynthetic process"/>
    <property type="evidence" value="ECO:0007669"/>
    <property type="project" value="UniProtKB-UniPathway"/>
</dbReference>
<dbReference type="InterPro" id="IPR023016">
    <property type="entry name" value="HisA/PriA"/>
</dbReference>
<dbReference type="Gene3D" id="3.20.20.70">
    <property type="entry name" value="Aldolase class I"/>
    <property type="match status" value="1"/>
</dbReference>
<name>A0A6J6AEN9_9ZZZZ</name>
<reference evidence="10" key="1">
    <citation type="submission" date="2020-05" db="EMBL/GenBank/DDBJ databases">
        <authorList>
            <person name="Chiriac C."/>
            <person name="Salcher M."/>
            <person name="Ghai R."/>
            <person name="Kavagutti S V."/>
        </authorList>
    </citation>
    <scope>NUCLEOTIDE SEQUENCE</scope>
</reference>
<dbReference type="GO" id="GO:0005737">
    <property type="term" value="C:cytoplasm"/>
    <property type="evidence" value="ECO:0007669"/>
    <property type="project" value="UniProtKB-SubCell"/>
</dbReference>
<dbReference type="EC" id="5.3.1.16" evidence="5"/>
<evidence type="ECO:0000256" key="2">
    <source>
        <dbReference type="ARBA" id="ARBA00004496"/>
    </source>
</evidence>
<dbReference type="PANTHER" id="PTHR43090">
    <property type="entry name" value="1-(5-PHOSPHORIBOSYL)-5-[(5-PHOSPHORIBOSYLAMINO)METHYLIDENEAMINO] IMIDAZOLE-4-CARBOXAMIDE ISOMERASE"/>
    <property type="match status" value="1"/>
</dbReference>
<keyword evidence="8" id="KW-0368">Histidine biosynthesis</keyword>
<dbReference type="FunFam" id="3.20.20.70:FF:000009">
    <property type="entry name" value="1-(5-phosphoribosyl)-5-[(5-phosphoribosylamino)methylideneamino] imidazole-4-carboxamide isomerase"/>
    <property type="match status" value="1"/>
</dbReference>
<dbReference type="InterPro" id="IPR006062">
    <property type="entry name" value="His_biosynth"/>
</dbReference>
<proteinExistence type="inferred from homology"/>
<dbReference type="Pfam" id="PF00977">
    <property type="entry name" value="His_biosynth"/>
    <property type="match status" value="1"/>
</dbReference>
<dbReference type="InterPro" id="IPR013785">
    <property type="entry name" value="Aldolase_TIM"/>
</dbReference>
<keyword evidence="9" id="KW-0413">Isomerase</keyword>
<evidence type="ECO:0000313" key="10">
    <source>
        <dbReference type="EMBL" id="CAB4367299.1"/>
    </source>
</evidence>
<evidence type="ECO:0000256" key="9">
    <source>
        <dbReference type="ARBA" id="ARBA00023235"/>
    </source>
</evidence>
<dbReference type="HAMAP" id="MF_01014">
    <property type="entry name" value="HisA"/>
    <property type="match status" value="1"/>
</dbReference>
<evidence type="ECO:0000256" key="6">
    <source>
        <dbReference type="ARBA" id="ARBA00022490"/>
    </source>
</evidence>
<dbReference type="CDD" id="cd04732">
    <property type="entry name" value="HisA"/>
    <property type="match status" value="1"/>
</dbReference>
<dbReference type="UniPathway" id="UPA00031">
    <property type="reaction ID" value="UER00009"/>
</dbReference>
<comment type="catalytic activity">
    <reaction evidence="1">
        <text>1-(5-phospho-beta-D-ribosyl)-5-[(5-phospho-beta-D-ribosylamino)methylideneamino]imidazole-4-carboxamide = 5-[(5-phospho-1-deoxy-D-ribulos-1-ylimino)methylamino]-1-(5-phospho-beta-D-ribosyl)imidazole-4-carboxamide</text>
        <dbReference type="Rhea" id="RHEA:15469"/>
        <dbReference type="ChEBI" id="CHEBI:58435"/>
        <dbReference type="ChEBI" id="CHEBI:58525"/>
        <dbReference type="EC" id="5.3.1.16"/>
    </reaction>
</comment>
<dbReference type="PANTHER" id="PTHR43090:SF2">
    <property type="entry name" value="1-(5-PHOSPHORIBOSYL)-5-[(5-PHOSPHORIBOSYLAMINO)METHYLIDENEAMINO] IMIDAZOLE-4-CARBOXAMIDE ISOMERASE"/>
    <property type="match status" value="1"/>
</dbReference>
<comment type="subcellular location">
    <subcellularLocation>
        <location evidence="2">Cytoplasm</location>
    </subcellularLocation>
</comment>
<evidence type="ECO:0000256" key="8">
    <source>
        <dbReference type="ARBA" id="ARBA00023102"/>
    </source>
</evidence>
<evidence type="ECO:0000256" key="1">
    <source>
        <dbReference type="ARBA" id="ARBA00000901"/>
    </source>
</evidence>
<accession>A0A6J6AEN9</accession>
<evidence type="ECO:0000256" key="5">
    <source>
        <dbReference type="ARBA" id="ARBA00012550"/>
    </source>
</evidence>
<evidence type="ECO:0000256" key="7">
    <source>
        <dbReference type="ARBA" id="ARBA00022605"/>
    </source>
</evidence>
<protein>
    <recommendedName>
        <fullName evidence="5">1-(5-phosphoribosyl)-5-[(5-phosphoribosylamino)methylideneamino]imidazole-4-carboxamideisomerase</fullName>
        <ecNumber evidence="5">5.3.1.16</ecNumber>
    </recommendedName>
</protein>